<feature type="region of interest" description="Disordered" evidence="1">
    <location>
        <begin position="46"/>
        <end position="86"/>
    </location>
</feature>
<proteinExistence type="predicted"/>
<feature type="compositionally biased region" description="Basic and acidic residues" evidence="1">
    <location>
        <begin position="53"/>
        <end position="82"/>
    </location>
</feature>
<keyword evidence="3" id="KW-1185">Reference proteome</keyword>
<dbReference type="Proteomes" id="UP000765509">
    <property type="component" value="Unassembled WGS sequence"/>
</dbReference>
<organism evidence="2 3">
    <name type="scientific">Austropuccinia psidii MF-1</name>
    <dbReference type="NCBI Taxonomy" id="1389203"/>
    <lineage>
        <taxon>Eukaryota</taxon>
        <taxon>Fungi</taxon>
        <taxon>Dikarya</taxon>
        <taxon>Basidiomycota</taxon>
        <taxon>Pucciniomycotina</taxon>
        <taxon>Pucciniomycetes</taxon>
        <taxon>Pucciniales</taxon>
        <taxon>Sphaerophragmiaceae</taxon>
        <taxon>Austropuccinia</taxon>
    </lineage>
</organism>
<sequence>MPQKMVNTKICKKCRGELKDSLRSRYTEPCSTQEYINALEEIETRTKSGKTWKKSDIKSPHKASIKKDKLKEHSKPKNTNEKRKFHKCGGIGNLANNCLRKAKIIEIVETEGHNYK</sequence>
<dbReference type="AlphaFoldDB" id="A0A9Q3JYP5"/>
<protein>
    <submittedName>
        <fullName evidence="2">Uncharacterized protein</fullName>
    </submittedName>
</protein>
<comment type="caution">
    <text evidence="2">The sequence shown here is derived from an EMBL/GenBank/DDBJ whole genome shotgun (WGS) entry which is preliminary data.</text>
</comment>
<evidence type="ECO:0000313" key="3">
    <source>
        <dbReference type="Proteomes" id="UP000765509"/>
    </source>
</evidence>
<evidence type="ECO:0000313" key="2">
    <source>
        <dbReference type="EMBL" id="MBW0571228.1"/>
    </source>
</evidence>
<reference evidence="2" key="1">
    <citation type="submission" date="2021-03" db="EMBL/GenBank/DDBJ databases">
        <title>Draft genome sequence of rust myrtle Austropuccinia psidii MF-1, a brazilian biotype.</title>
        <authorList>
            <person name="Quecine M.C."/>
            <person name="Pachon D.M.R."/>
            <person name="Bonatelli M.L."/>
            <person name="Correr F.H."/>
            <person name="Franceschini L.M."/>
            <person name="Leite T.F."/>
            <person name="Margarido G.R.A."/>
            <person name="Almeida C.A."/>
            <person name="Ferrarezi J.A."/>
            <person name="Labate C.A."/>
        </authorList>
    </citation>
    <scope>NUCLEOTIDE SEQUENCE</scope>
    <source>
        <strain evidence="2">MF-1</strain>
    </source>
</reference>
<accession>A0A9Q3JYP5</accession>
<dbReference type="OrthoDB" id="2507294at2759"/>
<dbReference type="EMBL" id="AVOT02087754">
    <property type="protein sequence ID" value="MBW0571228.1"/>
    <property type="molecule type" value="Genomic_DNA"/>
</dbReference>
<evidence type="ECO:0000256" key="1">
    <source>
        <dbReference type="SAM" id="MobiDB-lite"/>
    </source>
</evidence>
<name>A0A9Q3JYP5_9BASI</name>
<gene>
    <name evidence="2" type="ORF">O181_110943</name>
</gene>